<dbReference type="EMBL" id="FOQO01000004">
    <property type="protein sequence ID" value="SFI46038.1"/>
    <property type="molecule type" value="Genomic_DNA"/>
</dbReference>
<proteinExistence type="predicted"/>
<dbReference type="Proteomes" id="UP000198670">
    <property type="component" value="Unassembled WGS sequence"/>
</dbReference>
<gene>
    <name evidence="3" type="ORF">SAMN05444682_10446</name>
</gene>
<dbReference type="STRING" id="1477437.SAMN05444682_10446"/>
<evidence type="ECO:0000313" key="4">
    <source>
        <dbReference type="Proteomes" id="UP000198670"/>
    </source>
</evidence>
<dbReference type="InterPro" id="IPR050811">
    <property type="entry name" value="Phosphate_ABC_transporter"/>
</dbReference>
<dbReference type="SUPFAM" id="SSF53850">
    <property type="entry name" value="Periplasmic binding protein-like II"/>
    <property type="match status" value="1"/>
</dbReference>
<keyword evidence="4" id="KW-1185">Reference proteome</keyword>
<evidence type="ECO:0000256" key="1">
    <source>
        <dbReference type="ARBA" id="ARBA00022729"/>
    </source>
</evidence>
<protein>
    <submittedName>
        <fullName evidence="3">Phosphate transport system substrate-binding protein</fullName>
    </submittedName>
</protein>
<organism evidence="3 4">
    <name type="scientific">Parapedobacter indicus</name>
    <dbReference type="NCBI Taxonomy" id="1477437"/>
    <lineage>
        <taxon>Bacteria</taxon>
        <taxon>Pseudomonadati</taxon>
        <taxon>Bacteroidota</taxon>
        <taxon>Sphingobacteriia</taxon>
        <taxon>Sphingobacteriales</taxon>
        <taxon>Sphingobacteriaceae</taxon>
        <taxon>Parapedobacter</taxon>
    </lineage>
</organism>
<name>A0A1I3IDJ3_9SPHI</name>
<dbReference type="PANTHER" id="PTHR30570">
    <property type="entry name" value="PERIPLASMIC PHOSPHATE BINDING COMPONENT OF PHOSPHATE ABC TRANSPORTER"/>
    <property type="match status" value="1"/>
</dbReference>
<evidence type="ECO:0000313" key="3">
    <source>
        <dbReference type="EMBL" id="SFI46038.1"/>
    </source>
</evidence>
<dbReference type="Pfam" id="PF12849">
    <property type="entry name" value="PBP_like_2"/>
    <property type="match status" value="1"/>
</dbReference>
<keyword evidence="1" id="KW-0732">Signal</keyword>
<reference evidence="3 4" key="1">
    <citation type="submission" date="2016-10" db="EMBL/GenBank/DDBJ databases">
        <authorList>
            <person name="de Groot N.N."/>
        </authorList>
    </citation>
    <scope>NUCLEOTIDE SEQUENCE [LARGE SCALE GENOMIC DNA]</scope>
    <source>
        <strain evidence="3 4">RK1</strain>
    </source>
</reference>
<sequence>MMSSYKHIKSTNFIYICDFKCDKDMAITFRKCLTATSLIVFVLLSILQEGCAPKNSSGWDPEKGLQGTLSISGAFALYPLVVLWSEQFKEVHPHVRFNISAGGAGKGIADALTGMVDIGLVSRDIHQQEFERGGYVIHVARDAVVATVSDQNPNLGFLLRQGIKQDEFRRLFVDGTAAAWNQINPSFSDDDLHVYVRSDAAGAAETWAAYLGHSQEDLKGIGIFGDPGMAEAIQKNPHAIGFNNINYVYNIKTGKQFPGIRVVPIDLNGDGTLAPDENFYDNLDSLTNAVATGKYPSPPSRNLSFLVKGKPKDTVLIEFIKFVLTHESQSLLLENGYIPLNEEQLLEERTKLN</sequence>
<accession>A0A1I3IDJ3</accession>
<feature type="domain" description="PBP" evidence="2">
    <location>
        <begin position="65"/>
        <end position="325"/>
    </location>
</feature>
<dbReference type="PANTHER" id="PTHR30570:SF1">
    <property type="entry name" value="PHOSPHATE-BINDING PROTEIN PSTS"/>
    <property type="match status" value="1"/>
</dbReference>
<dbReference type="Gene3D" id="3.40.190.10">
    <property type="entry name" value="Periplasmic binding protein-like II"/>
    <property type="match status" value="2"/>
</dbReference>
<dbReference type="InterPro" id="IPR024370">
    <property type="entry name" value="PBP_domain"/>
</dbReference>
<evidence type="ECO:0000259" key="2">
    <source>
        <dbReference type="Pfam" id="PF12849"/>
    </source>
</evidence>
<dbReference type="AlphaFoldDB" id="A0A1I3IDJ3"/>